<dbReference type="PROSITE" id="PS50995">
    <property type="entry name" value="HTH_MARR_2"/>
    <property type="match status" value="1"/>
</dbReference>
<sequence length="144" mass="16391">MENNKGTRISLLIKEINGLMKQSIKQMFDETGLTTPQIMVLATLSKYGSMRISELSEKLSLSNSTISGIVDRLENQGYVERVRSRKDRRVVHVSFSEKCRRMMHGDFHRIIEQNLEKKLAGADPGQIDDILKGLETLKSLLELN</sequence>
<evidence type="ECO:0000259" key="1">
    <source>
        <dbReference type="PROSITE" id="PS50995"/>
    </source>
</evidence>
<dbReference type="OrthoDB" id="49580at2"/>
<dbReference type="InterPro" id="IPR000835">
    <property type="entry name" value="HTH_MarR-typ"/>
</dbReference>
<dbReference type="PRINTS" id="PR00598">
    <property type="entry name" value="HTHMARR"/>
</dbReference>
<dbReference type="Gene3D" id="1.10.10.10">
    <property type="entry name" value="Winged helix-like DNA-binding domain superfamily/Winged helix DNA-binding domain"/>
    <property type="match status" value="1"/>
</dbReference>
<evidence type="ECO:0000313" key="2">
    <source>
        <dbReference type="EMBL" id="TDT63267.1"/>
    </source>
</evidence>
<dbReference type="GO" id="GO:0003700">
    <property type="term" value="F:DNA-binding transcription factor activity"/>
    <property type="evidence" value="ECO:0007669"/>
    <property type="project" value="InterPro"/>
</dbReference>
<dbReference type="InterPro" id="IPR036388">
    <property type="entry name" value="WH-like_DNA-bd_sf"/>
</dbReference>
<dbReference type="EMBL" id="SOAZ01000002">
    <property type="protein sequence ID" value="TDT63267.1"/>
    <property type="molecule type" value="Genomic_DNA"/>
</dbReference>
<protein>
    <submittedName>
        <fullName evidence="2">MarR family transcriptional regulator</fullName>
    </submittedName>
</protein>
<proteinExistence type="predicted"/>
<dbReference type="PANTHER" id="PTHR33164:SF99">
    <property type="entry name" value="MARR FAMILY REGULATORY PROTEIN"/>
    <property type="match status" value="1"/>
</dbReference>
<dbReference type="SUPFAM" id="SSF46785">
    <property type="entry name" value="Winged helix' DNA-binding domain"/>
    <property type="match status" value="1"/>
</dbReference>
<reference evidence="2 3" key="1">
    <citation type="submission" date="2019-03" db="EMBL/GenBank/DDBJ databases">
        <title>Genomic Encyclopedia of Type Strains, Phase IV (KMG-IV): sequencing the most valuable type-strain genomes for metagenomic binning, comparative biology and taxonomic classification.</title>
        <authorList>
            <person name="Goeker M."/>
        </authorList>
    </citation>
    <scope>NUCLEOTIDE SEQUENCE [LARGE SCALE GENOMIC DNA]</scope>
    <source>
        <strain evidence="2 3">DSM 24455</strain>
    </source>
</reference>
<dbReference type="SMART" id="SM00347">
    <property type="entry name" value="HTH_MARR"/>
    <property type="match status" value="1"/>
</dbReference>
<feature type="domain" description="HTH marR-type" evidence="1">
    <location>
        <begin position="6"/>
        <end position="139"/>
    </location>
</feature>
<name>A0A4R7KT60_9CLOT</name>
<dbReference type="GO" id="GO:0006950">
    <property type="term" value="P:response to stress"/>
    <property type="evidence" value="ECO:0007669"/>
    <property type="project" value="TreeGrafter"/>
</dbReference>
<dbReference type="InterPro" id="IPR039422">
    <property type="entry name" value="MarR/SlyA-like"/>
</dbReference>
<evidence type="ECO:0000313" key="3">
    <source>
        <dbReference type="Proteomes" id="UP000295325"/>
    </source>
</evidence>
<dbReference type="AlphaFoldDB" id="A0A4R7KT60"/>
<dbReference type="Pfam" id="PF01047">
    <property type="entry name" value="MarR"/>
    <property type="match status" value="1"/>
</dbReference>
<gene>
    <name evidence="2" type="ORF">EDD71_10226</name>
</gene>
<accession>A0A4R7KT60</accession>
<dbReference type="RefSeq" id="WP_133626936.1">
    <property type="nucleotide sequence ID" value="NZ_SOAZ01000002.1"/>
</dbReference>
<dbReference type="InterPro" id="IPR036390">
    <property type="entry name" value="WH_DNA-bd_sf"/>
</dbReference>
<dbReference type="Proteomes" id="UP000295325">
    <property type="component" value="Unassembled WGS sequence"/>
</dbReference>
<comment type="caution">
    <text evidence="2">The sequence shown here is derived from an EMBL/GenBank/DDBJ whole genome shotgun (WGS) entry which is preliminary data.</text>
</comment>
<dbReference type="PANTHER" id="PTHR33164">
    <property type="entry name" value="TRANSCRIPTIONAL REGULATOR, MARR FAMILY"/>
    <property type="match status" value="1"/>
</dbReference>
<keyword evidence="3" id="KW-1185">Reference proteome</keyword>
<organism evidence="2 3">
    <name type="scientific">Fonticella tunisiensis</name>
    <dbReference type="NCBI Taxonomy" id="1096341"/>
    <lineage>
        <taxon>Bacteria</taxon>
        <taxon>Bacillati</taxon>
        <taxon>Bacillota</taxon>
        <taxon>Clostridia</taxon>
        <taxon>Eubacteriales</taxon>
        <taxon>Clostridiaceae</taxon>
        <taxon>Fonticella</taxon>
    </lineage>
</organism>